<accession>X1PY37</accession>
<protein>
    <submittedName>
        <fullName evidence="1">Uncharacterized protein</fullName>
    </submittedName>
</protein>
<gene>
    <name evidence="1" type="ORF">S12H4_07677</name>
</gene>
<proteinExistence type="predicted"/>
<evidence type="ECO:0000313" key="1">
    <source>
        <dbReference type="EMBL" id="GAI60838.1"/>
    </source>
</evidence>
<name>X1PY37_9ZZZZ</name>
<organism evidence="1">
    <name type="scientific">marine sediment metagenome</name>
    <dbReference type="NCBI Taxonomy" id="412755"/>
    <lineage>
        <taxon>unclassified sequences</taxon>
        <taxon>metagenomes</taxon>
        <taxon>ecological metagenomes</taxon>
    </lineage>
</organism>
<dbReference type="EMBL" id="BARW01002864">
    <property type="protein sequence ID" value="GAI60838.1"/>
    <property type="molecule type" value="Genomic_DNA"/>
</dbReference>
<feature type="non-terminal residue" evidence="1">
    <location>
        <position position="1"/>
    </location>
</feature>
<dbReference type="AlphaFoldDB" id="X1PY37"/>
<reference evidence="1" key="1">
    <citation type="journal article" date="2014" name="Front. Microbiol.">
        <title>High frequency of phylogenetically diverse reductive dehalogenase-homologous genes in deep subseafloor sedimentary metagenomes.</title>
        <authorList>
            <person name="Kawai M."/>
            <person name="Futagami T."/>
            <person name="Toyoda A."/>
            <person name="Takaki Y."/>
            <person name="Nishi S."/>
            <person name="Hori S."/>
            <person name="Arai W."/>
            <person name="Tsubouchi T."/>
            <person name="Morono Y."/>
            <person name="Uchiyama I."/>
            <person name="Ito T."/>
            <person name="Fujiyama A."/>
            <person name="Inagaki F."/>
            <person name="Takami H."/>
        </authorList>
    </citation>
    <scope>NUCLEOTIDE SEQUENCE</scope>
    <source>
        <strain evidence="1">Expedition CK06-06</strain>
    </source>
</reference>
<comment type="caution">
    <text evidence="1">The sequence shown here is derived from an EMBL/GenBank/DDBJ whole genome shotgun (WGS) entry which is preliminary data.</text>
</comment>
<sequence length="41" mass="4739">ELTEPGSGMVLVEGEREKKLEHPIVDPFWKAFYSALEKYKS</sequence>